<feature type="domain" description="Tryptophan synthase beta chain-like PALP" evidence="4">
    <location>
        <begin position="22"/>
        <end position="308"/>
    </location>
</feature>
<dbReference type="InterPro" id="IPR036052">
    <property type="entry name" value="TrpB-like_PALP_sf"/>
</dbReference>
<evidence type="ECO:0000256" key="1">
    <source>
        <dbReference type="ARBA" id="ARBA00001933"/>
    </source>
</evidence>
<keyword evidence="3" id="KW-0456">Lyase</keyword>
<evidence type="ECO:0000259" key="4">
    <source>
        <dbReference type="Pfam" id="PF00291"/>
    </source>
</evidence>
<dbReference type="PANTHER" id="PTHR48078">
    <property type="entry name" value="THREONINE DEHYDRATASE, MITOCHONDRIAL-RELATED"/>
    <property type="match status" value="1"/>
</dbReference>
<dbReference type="GO" id="GO:0006567">
    <property type="term" value="P:L-threonine catabolic process"/>
    <property type="evidence" value="ECO:0007669"/>
    <property type="project" value="TreeGrafter"/>
</dbReference>
<dbReference type="RefSeq" id="WP_155710934.1">
    <property type="nucleotide sequence ID" value="NZ_BMWU01000033.1"/>
</dbReference>
<gene>
    <name evidence="5" type="ORF">GJV26_22515</name>
</gene>
<comment type="caution">
    <text evidence="5">The sequence shown here is derived from an EMBL/GenBank/DDBJ whole genome shotgun (WGS) entry which is preliminary data.</text>
</comment>
<accession>A0A6I3XFN6</accession>
<evidence type="ECO:0000256" key="3">
    <source>
        <dbReference type="ARBA" id="ARBA00023239"/>
    </source>
</evidence>
<evidence type="ECO:0000256" key="2">
    <source>
        <dbReference type="ARBA" id="ARBA00022898"/>
    </source>
</evidence>
<keyword evidence="2" id="KW-0663">Pyridoxal phosphate</keyword>
<dbReference type="AlphaFoldDB" id="A0A6I3XFN6"/>
<evidence type="ECO:0000313" key="6">
    <source>
        <dbReference type="Proteomes" id="UP000431684"/>
    </source>
</evidence>
<dbReference type="GO" id="GO:0004794">
    <property type="term" value="F:threonine deaminase activity"/>
    <property type="evidence" value="ECO:0007669"/>
    <property type="project" value="TreeGrafter"/>
</dbReference>
<reference evidence="5 6" key="1">
    <citation type="submission" date="2019-11" db="EMBL/GenBank/DDBJ databases">
        <title>Draft Genome Sequences of Six Type Strains of the Genus Massilia.</title>
        <authorList>
            <person name="Miess H."/>
            <person name="Frediansyah A."/>
            <person name="Goeker M."/>
            <person name="Gross H."/>
        </authorList>
    </citation>
    <scope>NUCLEOTIDE SEQUENCE [LARGE SCALE GENOMIC DNA]</scope>
    <source>
        <strain evidence="5 6">DSM 17513</strain>
    </source>
</reference>
<dbReference type="GO" id="GO:0003941">
    <property type="term" value="F:L-serine ammonia-lyase activity"/>
    <property type="evidence" value="ECO:0007669"/>
    <property type="project" value="TreeGrafter"/>
</dbReference>
<name>A0A6I3XFN6_9BURK</name>
<dbReference type="Proteomes" id="UP000431684">
    <property type="component" value="Unassembled WGS sequence"/>
</dbReference>
<evidence type="ECO:0000313" key="5">
    <source>
        <dbReference type="EMBL" id="MUI15219.1"/>
    </source>
</evidence>
<dbReference type="OrthoDB" id="34584at2"/>
<proteinExistence type="predicted"/>
<keyword evidence="6" id="KW-1185">Reference proteome</keyword>
<dbReference type="InterPro" id="IPR050147">
    <property type="entry name" value="Ser/Thr_Dehydratase"/>
</dbReference>
<dbReference type="PANTHER" id="PTHR48078:SF7">
    <property type="entry name" value="BLL6502 PROTEIN"/>
    <property type="match status" value="1"/>
</dbReference>
<dbReference type="InterPro" id="IPR001926">
    <property type="entry name" value="TrpB-like_PALP"/>
</dbReference>
<dbReference type="Pfam" id="PF00291">
    <property type="entry name" value="PALP"/>
    <property type="match status" value="1"/>
</dbReference>
<organism evidence="5 6">
    <name type="scientific">Pseudoduganella dura</name>
    <dbReference type="NCBI Taxonomy" id="321982"/>
    <lineage>
        <taxon>Bacteria</taxon>
        <taxon>Pseudomonadati</taxon>
        <taxon>Pseudomonadota</taxon>
        <taxon>Betaproteobacteria</taxon>
        <taxon>Burkholderiales</taxon>
        <taxon>Oxalobacteraceae</taxon>
        <taxon>Telluria group</taxon>
        <taxon>Pseudoduganella</taxon>
    </lineage>
</organism>
<dbReference type="GO" id="GO:0006565">
    <property type="term" value="P:L-serine catabolic process"/>
    <property type="evidence" value="ECO:0007669"/>
    <property type="project" value="TreeGrafter"/>
</dbReference>
<dbReference type="GO" id="GO:0009097">
    <property type="term" value="P:isoleucine biosynthetic process"/>
    <property type="evidence" value="ECO:0007669"/>
    <property type="project" value="TreeGrafter"/>
</dbReference>
<protein>
    <submittedName>
        <fullName evidence="5">Threonine dehydratase</fullName>
    </submittedName>
</protein>
<dbReference type="NCBIfam" id="NF004771">
    <property type="entry name" value="PRK06110.1"/>
    <property type="match status" value="1"/>
</dbReference>
<dbReference type="Gene3D" id="3.40.50.1100">
    <property type="match status" value="2"/>
</dbReference>
<dbReference type="EMBL" id="WNWM01000002">
    <property type="protein sequence ID" value="MUI15219.1"/>
    <property type="molecule type" value="Genomic_DNA"/>
</dbReference>
<sequence length="325" mass="34204">MNQLPTLSDIEAAAVIVYGAMPPTPQFSWPLLNEAVGTEAWVKHENHTPIGAFKVRGGLVHLARLAAQRPRLPGLVVATRGNHGQSVAWAARRHGLPVTIVVPHGNSVDKNNAMRAMGATLIEHGHDVQDAREHAVALAERLGLHMVHAYLPDLVAGVATGWLELLRARPALDTLFVPMGIGTGFSGAVAARQALGHGVRIVGVVSEAAPAYLSTWQARRAVEAPVRPTIADGVACRVPEPAVVALMLDHADDVIAVGDAEVAAAMRLYFHATHNLVEGAGAVALAAALKLKDDRRVRGREIGLALTGGNVDAPVFRGVLAESLP</sequence>
<comment type="cofactor">
    <cofactor evidence="1">
        <name>pyridoxal 5'-phosphate</name>
        <dbReference type="ChEBI" id="CHEBI:597326"/>
    </cofactor>
</comment>
<dbReference type="SUPFAM" id="SSF53686">
    <property type="entry name" value="Tryptophan synthase beta subunit-like PLP-dependent enzymes"/>
    <property type="match status" value="1"/>
</dbReference>